<evidence type="ECO:0000256" key="1">
    <source>
        <dbReference type="SAM" id="Phobius"/>
    </source>
</evidence>
<keyword evidence="1" id="KW-0472">Membrane</keyword>
<dbReference type="EMBL" id="QXFY01007037">
    <property type="protein sequence ID" value="KAE9267067.1"/>
    <property type="molecule type" value="Genomic_DNA"/>
</dbReference>
<protein>
    <submittedName>
        <fullName evidence="2">Uncharacterized protein</fullName>
    </submittedName>
</protein>
<sequence>MGAARCRCPPFRPAGAVADAPFFSFGLLLSAFFTTATTVCTACRRSSIRSGPPSPCSPSTSRFTIVRSTFALSWCCSRNSVANMPVAIANAPSARRCRRRRDVVRPPLTNSGIRCTPRGGTGTTGVAVISGLGAESAATSTDWS</sequence>
<comment type="caution">
    <text evidence="2">The sequence shown here is derived from an EMBL/GenBank/DDBJ whole genome shotgun (WGS) entry which is preliminary data.</text>
</comment>
<feature type="non-terminal residue" evidence="2">
    <location>
        <position position="144"/>
    </location>
</feature>
<keyword evidence="1" id="KW-0812">Transmembrane</keyword>
<reference evidence="2 3" key="1">
    <citation type="submission" date="2018-09" db="EMBL/GenBank/DDBJ databases">
        <title>Genomic investigation of the strawberry pathogen Phytophthora fragariae indicates pathogenicity is determined by transcriptional variation in three key races.</title>
        <authorList>
            <person name="Adams T.M."/>
            <person name="Armitage A.D."/>
            <person name="Sobczyk M.K."/>
            <person name="Bates H.J."/>
            <person name="Dunwell J.M."/>
            <person name="Nellist C.F."/>
            <person name="Harrison R.J."/>
        </authorList>
    </citation>
    <scope>NUCLEOTIDE SEQUENCE [LARGE SCALE GENOMIC DNA]</scope>
    <source>
        <strain evidence="2 3">NOV-77</strain>
    </source>
</reference>
<keyword evidence="1" id="KW-1133">Transmembrane helix</keyword>
<gene>
    <name evidence="2" type="ORF">PF008_g31442</name>
</gene>
<organism evidence="2 3">
    <name type="scientific">Phytophthora fragariae</name>
    <dbReference type="NCBI Taxonomy" id="53985"/>
    <lineage>
        <taxon>Eukaryota</taxon>
        <taxon>Sar</taxon>
        <taxon>Stramenopiles</taxon>
        <taxon>Oomycota</taxon>
        <taxon>Peronosporomycetes</taxon>
        <taxon>Peronosporales</taxon>
        <taxon>Peronosporaceae</taxon>
        <taxon>Phytophthora</taxon>
    </lineage>
</organism>
<evidence type="ECO:0000313" key="3">
    <source>
        <dbReference type="Proteomes" id="UP000486351"/>
    </source>
</evidence>
<dbReference type="AlphaFoldDB" id="A0A6G0Q356"/>
<evidence type="ECO:0000313" key="2">
    <source>
        <dbReference type="EMBL" id="KAE9267067.1"/>
    </source>
</evidence>
<dbReference type="Proteomes" id="UP000486351">
    <property type="component" value="Unassembled WGS sequence"/>
</dbReference>
<accession>A0A6G0Q356</accession>
<proteinExistence type="predicted"/>
<feature type="transmembrane region" description="Helical" evidence="1">
    <location>
        <begin position="22"/>
        <end position="43"/>
    </location>
</feature>
<name>A0A6G0Q356_9STRA</name>